<dbReference type="InterPro" id="IPR036625">
    <property type="entry name" value="E3-bd_dom_sf"/>
</dbReference>
<dbReference type="InterPro" id="IPR004167">
    <property type="entry name" value="PSBD"/>
</dbReference>
<keyword evidence="10" id="KW-1185">Reference proteome</keyword>
<feature type="region of interest" description="Disordered" evidence="6">
    <location>
        <begin position="83"/>
        <end position="155"/>
    </location>
</feature>
<protein>
    <submittedName>
        <fullName evidence="9">Branched-chain alpha-keto acid dehydrogenase subunit E2</fullName>
    </submittedName>
</protein>
<dbReference type="GO" id="GO:0005737">
    <property type="term" value="C:cytoplasm"/>
    <property type="evidence" value="ECO:0007669"/>
    <property type="project" value="TreeGrafter"/>
</dbReference>
<dbReference type="InterPro" id="IPR023213">
    <property type="entry name" value="CAT-like_dom_sf"/>
</dbReference>
<feature type="compositionally biased region" description="Polar residues" evidence="6">
    <location>
        <begin position="252"/>
        <end position="268"/>
    </location>
</feature>
<evidence type="ECO:0000313" key="10">
    <source>
        <dbReference type="Proteomes" id="UP000011602"/>
    </source>
</evidence>
<evidence type="ECO:0000256" key="6">
    <source>
        <dbReference type="SAM" id="MobiDB-lite"/>
    </source>
</evidence>
<dbReference type="Gene3D" id="4.10.320.10">
    <property type="entry name" value="E3-binding domain"/>
    <property type="match status" value="1"/>
</dbReference>
<dbReference type="Proteomes" id="UP000011602">
    <property type="component" value="Unassembled WGS sequence"/>
</dbReference>
<dbReference type="InterPro" id="IPR003016">
    <property type="entry name" value="2-oxoA_DH_lipoyl-BS"/>
</dbReference>
<dbReference type="PROSITE" id="PS00189">
    <property type="entry name" value="LIPOYL"/>
    <property type="match status" value="1"/>
</dbReference>
<dbReference type="InterPro" id="IPR001078">
    <property type="entry name" value="2-oxoacid_DH_actylTfrase"/>
</dbReference>
<keyword evidence="3" id="KW-0808">Transferase</keyword>
<dbReference type="Pfam" id="PF00198">
    <property type="entry name" value="2-oxoacid_dh"/>
    <property type="match status" value="1"/>
</dbReference>
<dbReference type="PANTHER" id="PTHR43178">
    <property type="entry name" value="DIHYDROLIPOAMIDE ACETYLTRANSFERASE COMPONENT OF PYRUVATE DEHYDROGENASE COMPLEX"/>
    <property type="match status" value="1"/>
</dbReference>
<comment type="cofactor">
    <cofactor evidence="1">
        <name>(R)-lipoate</name>
        <dbReference type="ChEBI" id="CHEBI:83088"/>
    </cofactor>
</comment>
<evidence type="ECO:0000259" key="7">
    <source>
        <dbReference type="PROSITE" id="PS50968"/>
    </source>
</evidence>
<reference evidence="9 10" key="1">
    <citation type="journal article" date="2014" name="PLoS Genet.">
        <title>Phylogenetically driven sequencing of extremely halophilic archaea reveals strategies for static and dynamic osmo-response.</title>
        <authorList>
            <person name="Becker E.A."/>
            <person name="Seitzer P.M."/>
            <person name="Tritt A."/>
            <person name="Larsen D."/>
            <person name="Krusor M."/>
            <person name="Yao A.I."/>
            <person name="Wu D."/>
            <person name="Madern D."/>
            <person name="Eisen J.A."/>
            <person name="Darling A.E."/>
            <person name="Facciotti M.T."/>
        </authorList>
    </citation>
    <scope>NUCLEOTIDE SEQUENCE [LARGE SCALE GENOMIC DNA]</scope>
    <source>
        <strain evidence="9 10">JCM 12255</strain>
    </source>
</reference>
<dbReference type="Gene3D" id="3.30.559.10">
    <property type="entry name" value="Chloramphenicol acetyltransferase-like domain"/>
    <property type="match status" value="1"/>
</dbReference>
<dbReference type="eggNOG" id="arCOG01706">
    <property type="taxonomic scope" value="Archaea"/>
</dbReference>
<keyword evidence="5" id="KW-0012">Acyltransferase</keyword>
<evidence type="ECO:0000256" key="4">
    <source>
        <dbReference type="ARBA" id="ARBA00022823"/>
    </source>
</evidence>
<dbReference type="GO" id="GO:0016407">
    <property type="term" value="F:acetyltransferase activity"/>
    <property type="evidence" value="ECO:0007669"/>
    <property type="project" value="TreeGrafter"/>
</dbReference>
<dbReference type="OrthoDB" id="180296at2157"/>
<dbReference type="RefSeq" id="WP_007261118.1">
    <property type="nucleotide sequence ID" value="NZ_AOHZ01000088.1"/>
</dbReference>
<dbReference type="InterPro" id="IPR000089">
    <property type="entry name" value="Biotin_lipoyl"/>
</dbReference>
<comment type="caution">
    <text evidence="9">The sequence shown here is derived from an EMBL/GenBank/DDBJ whole genome shotgun (WGS) entry which is preliminary data.</text>
</comment>
<feature type="domain" description="Peripheral subunit-binding (PSBD)" evidence="8">
    <location>
        <begin position="199"/>
        <end position="236"/>
    </location>
</feature>
<dbReference type="PANTHER" id="PTHR43178:SF5">
    <property type="entry name" value="LIPOAMIDE ACYLTRANSFERASE COMPONENT OF BRANCHED-CHAIN ALPHA-KETO ACID DEHYDROGENASE COMPLEX, MITOCHONDRIAL"/>
    <property type="match status" value="1"/>
</dbReference>
<feature type="compositionally biased region" description="Basic and acidic residues" evidence="6">
    <location>
        <begin position="236"/>
        <end position="251"/>
    </location>
</feature>
<dbReference type="SUPFAM" id="SSF51230">
    <property type="entry name" value="Single hybrid motif"/>
    <property type="match status" value="1"/>
</dbReference>
<dbReference type="GO" id="GO:0031405">
    <property type="term" value="F:lipoic acid binding"/>
    <property type="evidence" value="ECO:0007669"/>
    <property type="project" value="TreeGrafter"/>
</dbReference>
<dbReference type="STRING" id="1227499.C493_19311"/>
<feature type="compositionally biased region" description="Basic and acidic residues" evidence="6">
    <location>
        <begin position="97"/>
        <end position="119"/>
    </location>
</feature>
<dbReference type="AlphaFoldDB" id="L9WL95"/>
<dbReference type="InterPro" id="IPR050743">
    <property type="entry name" value="2-oxoacid_DH_E2_comp"/>
</dbReference>
<sequence length="499" mass="53603">MQEIKLPKLGQAMEEGLVDEWCVNEGDSVSAGDTVVIIESEKTVHELPADQDGRLLRKLIGEGETVPIGTTLGYVGTADEASEISAAPDSDSAAKTPTEKTQAELGQRAELDGRDEPIKLESPQADESGGIESATESPDTATTADGSINATPNARKAAQVHDVDVTAVGSALGVQQVQSEHVGKYVNDSSIANGGTEIRGSPAARRIAADNGVEIAAVGEELETDRVRMADIDRYLERKAEDSSPTDDRNAEPTNESNDPSPTVHETVSVTGGRKVMYDRMQTVSRDYGSTTTVARVDVTQLTSLTESLKEPWQKYHDVSPSITAFVLRAVAEALPEYRILNAEIVEGDGSGDDPLVRQFEDVNLGVAVDTEHGLLVPTIYGADERSAVELGERVTQLAEQARNHDLEMDQQQNATFTVSNAGTFGAYINTPQINPPQTGILGVCTVNEEPGIVDDEVVPRKIMHLCLTYDHRVVEGSTAVQFLQAVKHRLEDPHSLLS</sequence>
<dbReference type="Gene3D" id="2.40.50.100">
    <property type="match status" value="1"/>
</dbReference>
<accession>L9WL95</accession>
<dbReference type="PROSITE" id="PS51826">
    <property type="entry name" value="PSBD"/>
    <property type="match status" value="1"/>
</dbReference>
<evidence type="ECO:0000256" key="2">
    <source>
        <dbReference type="ARBA" id="ARBA00007317"/>
    </source>
</evidence>
<evidence type="ECO:0000256" key="1">
    <source>
        <dbReference type="ARBA" id="ARBA00001938"/>
    </source>
</evidence>
<gene>
    <name evidence="9" type="ORF">C493_19311</name>
</gene>
<evidence type="ECO:0000256" key="5">
    <source>
        <dbReference type="ARBA" id="ARBA00023315"/>
    </source>
</evidence>
<dbReference type="InterPro" id="IPR011053">
    <property type="entry name" value="Single_hybrid_motif"/>
</dbReference>
<dbReference type="Pfam" id="PF00364">
    <property type="entry name" value="Biotin_lipoyl"/>
    <property type="match status" value="1"/>
</dbReference>
<dbReference type="CDD" id="cd06849">
    <property type="entry name" value="lipoyl_domain"/>
    <property type="match status" value="1"/>
</dbReference>
<dbReference type="SUPFAM" id="SSF52777">
    <property type="entry name" value="CoA-dependent acyltransferases"/>
    <property type="match status" value="1"/>
</dbReference>
<evidence type="ECO:0000313" key="9">
    <source>
        <dbReference type="EMBL" id="ELY50147.1"/>
    </source>
</evidence>
<feature type="domain" description="Lipoyl-binding" evidence="7">
    <location>
        <begin position="1"/>
        <end position="76"/>
    </location>
</feature>
<organism evidence="9 10">
    <name type="scientific">Natronolimnohabitans innermongolicus JCM 12255</name>
    <dbReference type="NCBI Taxonomy" id="1227499"/>
    <lineage>
        <taxon>Archaea</taxon>
        <taxon>Methanobacteriati</taxon>
        <taxon>Methanobacteriota</taxon>
        <taxon>Stenosarchaea group</taxon>
        <taxon>Halobacteria</taxon>
        <taxon>Halobacteriales</taxon>
        <taxon>Natrialbaceae</taxon>
        <taxon>Natronolimnohabitans</taxon>
    </lineage>
</organism>
<evidence type="ECO:0000256" key="3">
    <source>
        <dbReference type="ARBA" id="ARBA00022679"/>
    </source>
</evidence>
<keyword evidence="4" id="KW-0450">Lipoyl</keyword>
<evidence type="ECO:0000259" key="8">
    <source>
        <dbReference type="PROSITE" id="PS51826"/>
    </source>
</evidence>
<proteinExistence type="inferred from homology"/>
<feature type="compositionally biased region" description="Polar residues" evidence="6">
    <location>
        <begin position="134"/>
        <end position="152"/>
    </location>
</feature>
<comment type="similarity">
    <text evidence="2">Belongs to the 2-oxoacid dehydrogenase family.</text>
</comment>
<dbReference type="EMBL" id="AOHZ01000088">
    <property type="protein sequence ID" value="ELY50147.1"/>
    <property type="molecule type" value="Genomic_DNA"/>
</dbReference>
<feature type="region of interest" description="Disordered" evidence="6">
    <location>
        <begin position="236"/>
        <end position="268"/>
    </location>
</feature>
<dbReference type="PROSITE" id="PS50968">
    <property type="entry name" value="BIOTINYL_LIPOYL"/>
    <property type="match status" value="1"/>
</dbReference>
<name>L9WL95_9EURY</name>